<comment type="caution">
    <text evidence="3">The sequence shown here is derived from an EMBL/GenBank/DDBJ whole genome shotgun (WGS) entry which is preliminary data.</text>
</comment>
<name>A0AAU9J0G2_9CILI</name>
<organism evidence="3 4">
    <name type="scientific">Blepharisma stoltei</name>
    <dbReference type="NCBI Taxonomy" id="1481888"/>
    <lineage>
        <taxon>Eukaryota</taxon>
        <taxon>Sar</taxon>
        <taxon>Alveolata</taxon>
        <taxon>Ciliophora</taxon>
        <taxon>Postciliodesmatophora</taxon>
        <taxon>Heterotrichea</taxon>
        <taxon>Heterotrichida</taxon>
        <taxon>Blepharismidae</taxon>
        <taxon>Blepharisma</taxon>
    </lineage>
</organism>
<evidence type="ECO:0000256" key="1">
    <source>
        <dbReference type="SAM" id="Coils"/>
    </source>
</evidence>
<feature type="domain" description="C2 NT-type" evidence="2">
    <location>
        <begin position="5"/>
        <end position="140"/>
    </location>
</feature>
<protein>
    <recommendedName>
        <fullName evidence="2">C2 NT-type domain-containing protein</fullName>
    </recommendedName>
</protein>
<proteinExistence type="predicted"/>
<feature type="coiled-coil region" evidence="1">
    <location>
        <begin position="166"/>
        <end position="249"/>
    </location>
</feature>
<accession>A0AAU9J0G2</accession>
<dbReference type="PROSITE" id="PS51840">
    <property type="entry name" value="C2_NT"/>
    <property type="match status" value="1"/>
</dbReference>
<dbReference type="InterPro" id="IPR019448">
    <property type="entry name" value="NT-C2"/>
</dbReference>
<evidence type="ECO:0000259" key="2">
    <source>
        <dbReference type="PROSITE" id="PS51840"/>
    </source>
</evidence>
<dbReference type="Pfam" id="PF10358">
    <property type="entry name" value="NT-C2"/>
    <property type="match status" value="1"/>
</dbReference>
<feature type="coiled-coil region" evidence="1">
    <location>
        <begin position="274"/>
        <end position="304"/>
    </location>
</feature>
<dbReference type="AlphaFoldDB" id="A0AAU9J0G2"/>
<keyword evidence="1" id="KW-0175">Coiled coil</keyword>
<dbReference type="Proteomes" id="UP001162131">
    <property type="component" value="Unassembled WGS sequence"/>
</dbReference>
<evidence type="ECO:0000313" key="3">
    <source>
        <dbReference type="EMBL" id="CAG9319761.1"/>
    </source>
</evidence>
<dbReference type="EMBL" id="CAJZBQ010000023">
    <property type="protein sequence ID" value="CAG9319761.1"/>
    <property type="molecule type" value="Genomic_DNA"/>
</dbReference>
<sequence>MAKLISRIGTNKEKFMYEIWIHSITMTIPTDAHIKVSWKRRNKIAETSGEAVMTQDSKLIEVNEMISMINTLYQKSSGKFLEKEAKLNILSEINGKSKIIGYVKLNLVDYCDTPIREHAYPIIGSKDKNAEICLSIKAELIDDSLSPHKHENESSSSEEEEKVIKIEENEGELDRKLDEINVMAKQLDELKEELDKINSENALLAHQVDDLKKIDEEKSKKNAEIKEKIEKAKNKKKILKEEFSAQKKAMQVLAESKLELTETHESLCLIKEWNEKEAEREAELKEKIIALEEEKNTVSKKKQEIDTGRIKEIDEMCKLMIEMNVLIENEIARLKEKNSKRKGNLLSEEERLSAVRRFTVMTPKKTDP</sequence>
<keyword evidence="4" id="KW-1185">Reference proteome</keyword>
<evidence type="ECO:0000313" key="4">
    <source>
        <dbReference type="Proteomes" id="UP001162131"/>
    </source>
</evidence>
<reference evidence="3" key="1">
    <citation type="submission" date="2021-09" db="EMBL/GenBank/DDBJ databases">
        <authorList>
            <consortium name="AG Swart"/>
            <person name="Singh M."/>
            <person name="Singh A."/>
            <person name="Seah K."/>
            <person name="Emmerich C."/>
        </authorList>
    </citation>
    <scope>NUCLEOTIDE SEQUENCE</scope>
    <source>
        <strain evidence="3">ATCC30299</strain>
    </source>
</reference>
<gene>
    <name evidence="3" type="ORF">BSTOLATCC_MIC24309</name>
</gene>